<dbReference type="Proteomes" id="UP000799439">
    <property type="component" value="Unassembled WGS sequence"/>
</dbReference>
<gene>
    <name evidence="1" type="ORF">K461DRAFT_215604</name>
</gene>
<protein>
    <submittedName>
        <fullName evidence="1">Uncharacterized protein</fullName>
    </submittedName>
</protein>
<accession>A0A9P4MHZ9</accession>
<feature type="non-terminal residue" evidence="1">
    <location>
        <position position="1"/>
    </location>
</feature>
<sequence>LTTIVALPTLLRRDIAITAEQLLAIAPSASSCDPSAQYAKECATAQQAAGPISASFNKYNIKTVNEQAALLSLIVFESGSFKYDIHHFPGPNPGQGTRNMQNSQFNIAYAKSVLGSGIDTSNPDAVLAQLTADPVLDFGSAAWFLRNQCTPAIQDGLANGGQGDWETYITTCVGTSIGDRQASYQAAL</sequence>
<feature type="non-terminal residue" evidence="1">
    <location>
        <position position="188"/>
    </location>
</feature>
<dbReference type="EMBL" id="ML996084">
    <property type="protein sequence ID" value="KAF2153673.1"/>
    <property type="molecule type" value="Genomic_DNA"/>
</dbReference>
<proteinExistence type="predicted"/>
<keyword evidence="2" id="KW-1185">Reference proteome</keyword>
<name>A0A9P4MHZ9_9PEZI</name>
<evidence type="ECO:0000313" key="1">
    <source>
        <dbReference type="EMBL" id="KAF2153673.1"/>
    </source>
</evidence>
<dbReference type="OrthoDB" id="2349272at2759"/>
<evidence type="ECO:0000313" key="2">
    <source>
        <dbReference type="Proteomes" id="UP000799439"/>
    </source>
</evidence>
<reference evidence="1" key="1">
    <citation type="journal article" date="2020" name="Stud. Mycol.">
        <title>101 Dothideomycetes genomes: a test case for predicting lifestyles and emergence of pathogens.</title>
        <authorList>
            <person name="Haridas S."/>
            <person name="Albert R."/>
            <person name="Binder M."/>
            <person name="Bloem J."/>
            <person name="Labutti K."/>
            <person name="Salamov A."/>
            <person name="Andreopoulos B."/>
            <person name="Baker S."/>
            <person name="Barry K."/>
            <person name="Bills G."/>
            <person name="Bluhm B."/>
            <person name="Cannon C."/>
            <person name="Castanera R."/>
            <person name="Culley D."/>
            <person name="Daum C."/>
            <person name="Ezra D."/>
            <person name="Gonzalez J."/>
            <person name="Henrissat B."/>
            <person name="Kuo A."/>
            <person name="Liang C."/>
            <person name="Lipzen A."/>
            <person name="Lutzoni F."/>
            <person name="Magnuson J."/>
            <person name="Mondo S."/>
            <person name="Nolan M."/>
            <person name="Ohm R."/>
            <person name="Pangilinan J."/>
            <person name="Park H.-J."/>
            <person name="Ramirez L."/>
            <person name="Alfaro M."/>
            <person name="Sun H."/>
            <person name="Tritt A."/>
            <person name="Yoshinaga Y."/>
            <person name="Zwiers L.-H."/>
            <person name="Turgeon B."/>
            <person name="Goodwin S."/>
            <person name="Spatafora J."/>
            <person name="Crous P."/>
            <person name="Grigoriev I."/>
        </authorList>
    </citation>
    <scope>NUCLEOTIDE SEQUENCE</scope>
    <source>
        <strain evidence="1">CBS 260.36</strain>
    </source>
</reference>
<dbReference type="AlphaFoldDB" id="A0A9P4MHZ9"/>
<comment type="caution">
    <text evidence="1">The sequence shown here is derived from an EMBL/GenBank/DDBJ whole genome shotgun (WGS) entry which is preliminary data.</text>
</comment>
<organism evidence="1 2">
    <name type="scientific">Myriangium duriaei CBS 260.36</name>
    <dbReference type="NCBI Taxonomy" id="1168546"/>
    <lineage>
        <taxon>Eukaryota</taxon>
        <taxon>Fungi</taxon>
        <taxon>Dikarya</taxon>
        <taxon>Ascomycota</taxon>
        <taxon>Pezizomycotina</taxon>
        <taxon>Dothideomycetes</taxon>
        <taxon>Dothideomycetidae</taxon>
        <taxon>Myriangiales</taxon>
        <taxon>Myriangiaceae</taxon>
        <taxon>Myriangium</taxon>
    </lineage>
</organism>